<reference evidence="1 2" key="1">
    <citation type="submission" date="2022-11" db="EMBL/GenBank/DDBJ databases">
        <title>Viruses from the air-sea interface of a natural surface slick.</title>
        <authorList>
            <person name="Rahlff J."/>
            <person name="Holmfeldt K."/>
        </authorList>
    </citation>
    <scope>NUCLEOTIDE SEQUENCE [LARGE SCALE GENOMIC DNA]</scope>
    <source>
        <strain evidence="1 2">SMS4</strain>
    </source>
</reference>
<proteinExistence type="predicted"/>
<keyword evidence="2" id="KW-1185">Reference proteome</keyword>
<dbReference type="Pfam" id="PF11456">
    <property type="entry name" value="DUF3019"/>
    <property type="match status" value="1"/>
</dbReference>
<accession>A0ABT9I124</accession>
<evidence type="ECO:0000313" key="1">
    <source>
        <dbReference type="EMBL" id="MDP5137097.1"/>
    </source>
</evidence>
<evidence type="ECO:0000313" key="2">
    <source>
        <dbReference type="Proteomes" id="UP001231109"/>
    </source>
</evidence>
<gene>
    <name evidence="1" type="ORF">ORJ04_14175</name>
</gene>
<dbReference type="RefSeq" id="WP_027669999.1">
    <property type="nucleotide sequence ID" value="NZ_JAPJDY010000003.1"/>
</dbReference>
<sequence>MQSFWLLLALSGMTTQHDLPVNCDANICWDVSPQICVTEQQKQSCQSQLQLHWYSDTAQNTCLYLAEQKLQCWQNVTQGHWKQKLSWENAALTLRSPDNQILLQTELQVLSRKPARRRLSSPWSIF</sequence>
<dbReference type="InterPro" id="IPR021559">
    <property type="entry name" value="DUF3019"/>
</dbReference>
<dbReference type="EMBL" id="JAPJDZ010000038">
    <property type="protein sequence ID" value="MDP5137097.1"/>
    <property type="molecule type" value="Genomic_DNA"/>
</dbReference>
<dbReference type="Proteomes" id="UP001231109">
    <property type="component" value="Unassembled WGS sequence"/>
</dbReference>
<organism evidence="1 2">
    <name type="scientific">Rheinheimera baltica</name>
    <dbReference type="NCBI Taxonomy" id="67576"/>
    <lineage>
        <taxon>Bacteria</taxon>
        <taxon>Pseudomonadati</taxon>
        <taxon>Pseudomonadota</taxon>
        <taxon>Gammaproteobacteria</taxon>
        <taxon>Chromatiales</taxon>
        <taxon>Chromatiaceae</taxon>
        <taxon>Rheinheimera</taxon>
    </lineage>
</organism>
<protein>
    <submittedName>
        <fullName evidence="1">DUF3019 domain-containing protein</fullName>
    </submittedName>
</protein>
<name>A0ABT9I124_9GAMM</name>
<comment type="caution">
    <text evidence="1">The sequence shown here is derived from an EMBL/GenBank/DDBJ whole genome shotgun (WGS) entry which is preliminary data.</text>
</comment>